<reference evidence="2" key="1">
    <citation type="submission" date="2022-10" db="EMBL/GenBank/DDBJ databases">
        <title>Genome assembly of Pristionchus species.</title>
        <authorList>
            <person name="Yoshida K."/>
            <person name="Sommer R.J."/>
        </authorList>
    </citation>
    <scope>NUCLEOTIDE SEQUENCE [LARGE SCALE GENOMIC DNA]</scope>
    <source>
        <strain evidence="2">RS5460</strain>
    </source>
</reference>
<name>A0AAN5CU77_9BILA</name>
<protein>
    <submittedName>
        <fullName evidence="1">Uncharacterized protein</fullName>
    </submittedName>
</protein>
<dbReference type="EMBL" id="BTRK01000004">
    <property type="protein sequence ID" value="GMR50379.1"/>
    <property type="molecule type" value="Genomic_DNA"/>
</dbReference>
<comment type="caution">
    <text evidence="1">The sequence shown here is derived from an EMBL/GenBank/DDBJ whole genome shotgun (WGS) entry which is preliminary data.</text>
</comment>
<dbReference type="Proteomes" id="UP001328107">
    <property type="component" value="Unassembled WGS sequence"/>
</dbReference>
<gene>
    <name evidence="1" type="ORF">PMAYCL1PPCAC_20574</name>
</gene>
<proteinExistence type="predicted"/>
<evidence type="ECO:0000313" key="1">
    <source>
        <dbReference type="EMBL" id="GMR50379.1"/>
    </source>
</evidence>
<keyword evidence="2" id="KW-1185">Reference proteome</keyword>
<feature type="non-terminal residue" evidence="1">
    <location>
        <position position="1"/>
    </location>
</feature>
<organism evidence="1 2">
    <name type="scientific">Pristionchus mayeri</name>
    <dbReference type="NCBI Taxonomy" id="1317129"/>
    <lineage>
        <taxon>Eukaryota</taxon>
        <taxon>Metazoa</taxon>
        <taxon>Ecdysozoa</taxon>
        <taxon>Nematoda</taxon>
        <taxon>Chromadorea</taxon>
        <taxon>Rhabditida</taxon>
        <taxon>Rhabditina</taxon>
        <taxon>Diplogasteromorpha</taxon>
        <taxon>Diplogasteroidea</taxon>
        <taxon>Neodiplogasteridae</taxon>
        <taxon>Pristionchus</taxon>
    </lineage>
</organism>
<sequence>RDRFTRLLKHGPRMRGSAYFNTGIDKKCADPSARNDSYQHSGSCWKACTLPIFTHFWHHLPGNIYLSALRARAACRLK</sequence>
<dbReference type="AlphaFoldDB" id="A0AAN5CU77"/>
<accession>A0AAN5CU77</accession>
<evidence type="ECO:0000313" key="2">
    <source>
        <dbReference type="Proteomes" id="UP001328107"/>
    </source>
</evidence>